<keyword evidence="4 15" id="KW-0812">Transmembrane</keyword>
<feature type="region of interest" description="Disordered" evidence="14">
    <location>
        <begin position="1328"/>
        <end position="1351"/>
    </location>
</feature>
<dbReference type="FunFam" id="2.10.25.10:FF:000015">
    <property type="entry name" value="neurexin-1 isoform X1"/>
    <property type="match status" value="1"/>
</dbReference>
<evidence type="ECO:0000256" key="2">
    <source>
        <dbReference type="ARBA" id="ARBA00010241"/>
    </source>
</evidence>
<feature type="domain" description="EGF-like" evidence="18">
    <location>
        <begin position="649"/>
        <end position="686"/>
    </location>
</feature>
<feature type="domain" description="EGF-like" evidence="18">
    <location>
        <begin position="1055"/>
        <end position="1092"/>
    </location>
</feature>
<feature type="compositionally biased region" description="Basic and acidic residues" evidence="14">
    <location>
        <begin position="1619"/>
        <end position="1629"/>
    </location>
</feature>
<feature type="domain" description="Laminin G" evidence="17">
    <location>
        <begin position="259"/>
        <end position="456"/>
    </location>
</feature>
<feature type="compositionally biased region" description="Acidic residues" evidence="14">
    <location>
        <begin position="1419"/>
        <end position="1436"/>
    </location>
</feature>
<feature type="signal peptide" evidence="16">
    <location>
        <begin position="1"/>
        <end position="21"/>
    </location>
</feature>
<evidence type="ECO:0000313" key="19">
    <source>
        <dbReference type="Ensembl" id="ENSSTUP00000059835.1"/>
    </source>
</evidence>
<dbReference type="PANTHER" id="PTHR15036">
    <property type="entry name" value="PIKACHURIN-LIKE PROTEIN"/>
    <property type="match status" value="1"/>
</dbReference>
<feature type="domain" description="Laminin G" evidence="17">
    <location>
        <begin position="463"/>
        <end position="645"/>
    </location>
</feature>
<proteinExistence type="inferred from homology"/>
<organism evidence="19 20">
    <name type="scientific">Salmo trutta</name>
    <name type="common">Brown trout</name>
    <dbReference type="NCBI Taxonomy" id="8032"/>
    <lineage>
        <taxon>Eukaryota</taxon>
        <taxon>Metazoa</taxon>
        <taxon>Chordata</taxon>
        <taxon>Craniata</taxon>
        <taxon>Vertebrata</taxon>
        <taxon>Euteleostomi</taxon>
        <taxon>Actinopterygii</taxon>
        <taxon>Neopterygii</taxon>
        <taxon>Teleostei</taxon>
        <taxon>Protacanthopterygii</taxon>
        <taxon>Salmoniformes</taxon>
        <taxon>Salmonidae</taxon>
        <taxon>Salmoninae</taxon>
        <taxon>Salmo</taxon>
    </lineage>
</organism>
<dbReference type="Pfam" id="PF00008">
    <property type="entry name" value="EGF"/>
    <property type="match status" value="1"/>
</dbReference>
<keyword evidence="3 13" id="KW-0245">EGF-like domain</keyword>
<keyword evidence="6" id="KW-0677">Repeat</keyword>
<evidence type="ECO:0000256" key="1">
    <source>
        <dbReference type="ARBA" id="ARBA00004479"/>
    </source>
</evidence>
<evidence type="ECO:0000256" key="11">
    <source>
        <dbReference type="ARBA" id="ARBA00023157"/>
    </source>
</evidence>
<dbReference type="InterPro" id="IPR003585">
    <property type="entry name" value="Neurexin-like"/>
</dbReference>
<dbReference type="GeneTree" id="ENSGT00940000167343"/>
<keyword evidence="9 15" id="KW-1133">Transmembrane helix</keyword>
<evidence type="ECO:0000256" key="4">
    <source>
        <dbReference type="ARBA" id="ARBA00022692"/>
    </source>
</evidence>
<feature type="transmembrane region" description="Helical" evidence="15">
    <location>
        <begin position="1551"/>
        <end position="1571"/>
    </location>
</feature>
<evidence type="ECO:0000256" key="12">
    <source>
        <dbReference type="ARBA" id="ARBA00054347"/>
    </source>
</evidence>
<evidence type="ECO:0000256" key="5">
    <source>
        <dbReference type="ARBA" id="ARBA00022723"/>
    </source>
</evidence>
<dbReference type="InterPro" id="IPR000742">
    <property type="entry name" value="EGF"/>
</dbReference>
<feature type="compositionally biased region" description="Polar residues" evidence="14">
    <location>
        <begin position="1340"/>
        <end position="1351"/>
    </location>
</feature>
<keyword evidence="11" id="KW-1015">Disulfide bond</keyword>
<dbReference type="SMART" id="SM00181">
    <property type="entry name" value="EGF"/>
    <property type="match status" value="3"/>
</dbReference>
<dbReference type="CDD" id="cd00054">
    <property type="entry name" value="EGF_CA"/>
    <property type="match status" value="1"/>
</dbReference>
<dbReference type="Gene3D" id="2.10.25.10">
    <property type="entry name" value="Laminin"/>
    <property type="match status" value="3"/>
</dbReference>
<gene>
    <name evidence="19" type="primary">LOC115174620</name>
</gene>
<comment type="similarity">
    <text evidence="2">Belongs to the neurexin family.</text>
</comment>
<dbReference type="PROSITE" id="PS50025">
    <property type="entry name" value="LAM_G_DOMAIN"/>
    <property type="match status" value="6"/>
</dbReference>
<comment type="subcellular location">
    <subcellularLocation>
        <location evidence="1">Membrane</location>
        <topology evidence="1">Single-pass type I membrane protein</topology>
    </subcellularLocation>
</comment>
<reference evidence="19" key="1">
    <citation type="submission" date="2025-08" db="UniProtKB">
        <authorList>
            <consortium name="Ensembl"/>
        </authorList>
    </citation>
    <scope>IDENTIFICATION</scope>
</reference>
<dbReference type="PROSITE" id="PS50026">
    <property type="entry name" value="EGF_3"/>
    <property type="match status" value="3"/>
</dbReference>
<evidence type="ECO:0000256" key="10">
    <source>
        <dbReference type="ARBA" id="ARBA00023136"/>
    </source>
</evidence>
<dbReference type="FunFam" id="2.60.120.200:FF:000005">
    <property type="entry name" value="neurexin-1 isoform X1"/>
    <property type="match status" value="1"/>
</dbReference>
<feature type="domain" description="Laminin G" evidence="17">
    <location>
        <begin position="1096"/>
        <end position="1296"/>
    </location>
</feature>
<evidence type="ECO:0000256" key="7">
    <source>
        <dbReference type="ARBA" id="ARBA00022837"/>
    </source>
</evidence>
<dbReference type="CDD" id="cd00053">
    <property type="entry name" value="EGF"/>
    <property type="match status" value="1"/>
</dbReference>
<evidence type="ECO:0000256" key="16">
    <source>
        <dbReference type="SAM" id="SignalP"/>
    </source>
</evidence>
<dbReference type="FunFam" id="2.60.120.200:FF:000001">
    <property type="entry name" value="neurexin-1 isoform X1"/>
    <property type="match status" value="1"/>
</dbReference>
<dbReference type="GO" id="GO:0016020">
    <property type="term" value="C:membrane"/>
    <property type="evidence" value="ECO:0007669"/>
    <property type="project" value="UniProtKB-SubCell"/>
</dbReference>
<keyword evidence="20" id="KW-1185">Reference proteome</keyword>
<evidence type="ECO:0000256" key="8">
    <source>
        <dbReference type="ARBA" id="ARBA00022889"/>
    </source>
</evidence>
<dbReference type="GO" id="GO:0007155">
    <property type="term" value="P:cell adhesion"/>
    <property type="evidence" value="ECO:0007669"/>
    <property type="project" value="UniProtKB-KW"/>
</dbReference>
<evidence type="ECO:0000256" key="3">
    <source>
        <dbReference type="ARBA" id="ARBA00022536"/>
    </source>
</evidence>
<sequence>RKIIGWRVLLLLNTLLGLCQGLEFTGSEGQWARYVRWDASTRSELTFQFKTAASDALILYFDDGGYCDFLLLTVTDGKLQLCFSVDCAETTVTSDKSVNDSRWHFATVSRHYLRTVLALDGQTKADEVRPQRQFMKIVSDLFLGGVPGDIRTSAITLPTVRELPPFKGVITDLNYGNKVPTLINSQKVRLEMMGLCTENPCENGGHCSMADGEPYCDCSKTGYTGRTYPTLLNVLDKSFTCKTNFHPVSLLPPAREENVATFRGSEYFCYDLSQNPIQSSSDEITLSFKTWQRNGLLLHTGKSADYVNLALKDGAVSLVINLGSGAFEAIVEPVNGKFNDNGWHDIKVTRNLRQQSGMGHAMVNKLHCLVTISVDGILTTTGYTQEDYTMLGSDDFFYVGGSPSTADLPGSPVSNNFMGCLKEVVYKNNDIRLELSRLARIVDPKMKLQGDVVFKCENVATLDPINFESPDSYLSLPKWNTKRMGSISFDFRTSEPNGLILFTHGKKNNKVDFFAVELLDGGLYLLLDMGSGTIKVKATQNKVNDGAWHHVDIQRDGRSGIISVDNRRTPFTASGENEILDLEGDLYLGGLPDNRVGLVLPTELWTAMLNYGYVGCIRDLFIDGRSKNIRAISESQNTTGIRPTCSKVTGKQCDSNPCKNNGACKEGWNRFICDCTGTGFWAGTCEREASILSYDGSMYMKVVMPSVMHTEAEDVSLRFKSQRAFGLLMAATSRDSADTLRLELDSGRVKLTVNLDCVRINCNTSKGPETLYAGQKLNDNDWHSVRVVRRGKNFKLTVDEDMAEGQMAGDHTRLEFHNVETGILTERRFVSSSPSSFIGHLQGLKFNGMFYIDMCKNGDIDFCELNARFGMRSIIADPVTFKSKGSYLGLATLQAYTTMHLFFQFKTTSPDGFILFNSGDGNDFIAVELVKGFVHYVFDLGNGPSLLKGNSDSALNDNQWHNVVITRDATNTHTLKVDAKSVTQNVNGAKNLDLKGDLFVAGLGPNMYQNLPKLVVSREGFQGCLASVDLNGRLPDLINDALFRSGQIERGCEGPSTTCQEDSCANMGVCIQQWENFTCDCTMTSYTGTQCNDPGTTYIFGKGGGLITYTWPNNERPSTRTDRLAVGFSTTIKDGILVRIDSAPRLGDYIMLHITEGKVGVTFNIGTSDISVKEVTMTINDGKYHLVRFTRNGGNATLQVDNWPINEHFPTGPSDVERYQMANKKIPFNYKRPVEDWLQEKGRQLTIFNTQATISIGGNDRKRPYQGQLSGLYYNGLKVLNMAAEGHANIKVNGSVRLVGDVPTSRGAARTTTSVPPEMSTTFIETTTTLSTTTTRKQRSPPTIQQTTDDIVSSAECSSDDEDLEECDSGHAGGELVIPVLVEDPIDIPPVSTHSPFIPLPPTLRPVFTIIEATKESLDDCDDGLDDGDDDDDDDGMVISGFGSGEAFDSSLPPTDDEDFYTTFSLVTDKILTTSAYEGGYKVIKPLQPDIVLLPLPTASFDLDGTKPRGPLITSPMLRTVPATLPTVPVVRRVPPGASEVIRESSSTTGMVVGIVSAAALCILILLYAMYKYRNRDEGSYQVDETRNYISNSAQTNGAVVKDKTPSGGSGAKGASSKRPKDKDKEYYV</sequence>
<feature type="domain" description="Laminin G" evidence="17">
    <location>
        <begin position="21"/>
        <end position="201"/>
    </location>
</feature>
<dbReference type="InterPro" id="IPR050372">
    <property type="entry name" value="Neurexin-related_CASP"/>
</dbReference>
<evidence type="ECO:0000313" key="20">
    <source>
        <dbReference type="Proteomes" id="UP000472277"/>
    </source>
</evidence>
<feature type="chain" id="PRO_5025661495" evidence="16">
    <location>
        <begin position="22"/>
        <end position="1629"/>
    </location>
</feature>
<reference evidence="19" key="2">
    <citation type="submission" date="2025-09" db="UniProtKB">
        <authorList>
            <consortium name="Ensembl"/>
        </authorList>
    </citation>
    <scope>IDENTIFICATION</scope>
</reference>
<dbReference type="CDD" id="cd00110">
    <property type="entry name" value="LamG"/>
    <property type="match status" value="6"/>
</dbReference>
<evidence type="ECO:0000259" key="18">
    <source>
        <dbReference type="PROSITE" id="PS50026"/>
    </source>
</evidence>
<keyword evidence="16" id="KW-0732">Signal</keyword>
<evidence type="ECO:0000256" key="13">
    <source>
        <dbReference type="PROSITE-ProRule" id="PRU00076"/>
    </source>
</evidence>
<dbReference type="Gene3D" id="2.60.120.200">
    <property type="match status" value="6"/>
</dbReference>
<dbReference type="InterPro" id="IPR001791">
    <property type="entry name" value="Laminin_G"/>
</dbReference>
<feature type="domain" description="Laminin G" evidence="17">
    <location>
        <begin position="691"/>
        <end position="863"/>
    </location>
</feature>
<feature type="domain" description="Laminin G" evidence="17">
    <location>
        <begin position="877"/>
        <end position="1052"/>
    </location>
</feature>
<dbReference type="SMART" id="SM00294">
    <property type="entry name" value="4.1m"/>
    <property type="match status" value="1"/>
</dbReference>
<dbReference type="FunFam" id="2.60.120.200:FF:000007">
    <property type="entry name" value="neurexin-1 isoform X1"/>
    <property type="match status" value="1"/>
</dbReference>
<dbReference type="PANTHER" id="PTHR15036:SF48">
    <property type="entry name" value="NEUREXIN-3B"/>
    <property type="match status" value="1"/>
</dbReference>
<keyword evidence="7" id="KW-0106">Calcium</keyword>
<evidence type="ECO:0000256" key="9">
    <source>
        <dbReference type="ARBA" id="ARBA00022989"/>
    </source>
</evidence>
<dbReference type="GO" id="GO:0046872">
    <property type="term" value="F:metal ion binding"/>
    <property type="evidence" value="ECO:0007669"/>
    <property type="project" value="UniProtKB-KW"/>
</dbReference>
<dbReference type="InterPro" id="IPR013320">
    <property type="entry name" value="ConA-like_dom_sf"/>
</dbReference>
<comment type="function">
    <text evidence="12">Neuronal cell surface protein that may be involved in cell recognition and cell adhesion.</text>
</comment>
<keyword evidence="5" id="KW-0479">Metal-binding</keyword>
<comment type="caution">
    <text evidence="13">Lacks conserved residue(s) required for the propagation of feature annotation.</text>
</comment>
<keyword evidence="8" id="KW-0130">Cell adhesion</keyword>
<feature type="region of interest" description="Disordered" evidence="14">
    <location>
        <begin position="1419"/>
        <end position="1454"/>
    </location>
</feature>
<evidence type="ECO:0000259" key="17">
    <source>
        <dbReference type="PROSITE" id="PS50025"/>
    </source>
</evidence>
<dbReference type="FunFam" id="2.60.120.200:FF:000003">
    <property type="entry name" value="neurexin-1 isoform X1"/>
    <property type="match status" value="1"/>
</dbReference>
<evidence type="ECO:0000256" key="14">
    <source>
        <dbReference type="SAM" id="MobiDB-lite"/>
    </source>
</evidence>
<dbReference type="Ensembl" id="ENSSTUT00000062973.1">
    <property type="protein sequence ID" value="ENSSTUP00000059835.1"/>
    <property type="gene ID" value="ENSSTUG00000020473.1"/>
</dbReference>
<dbReference type="Pfam" id="PF02210">
    <property type="entry name" value="Laminin_G_2"/>
    <property type="match status" value="6"/>
</dbReference>
<feature type="domain" description="EGF-like" evidence="18">
    <location>
        <begin position="192"/>
        <end position="229"/>
    </location>
</feature>
<dbReference type="Proteomes" id="UP000472277">
    <property type="component" value="Chromosome 35"/>
</dbReference>
<evidence type="ECO:0000256" key="15">
    <source>
        <dbReference type="SAM" id="Phobius"/>
    </source>
</evidence>
<accession>A0A674AL94</accession>
<keyword evidence="10 15" id="KW-0472">Membrane</keyword>
<dbReference type="SMART" id="SM00282">
    <property type="entry name" value="LamG"/>
    <property type="match status" value="6"/>
</dbReference>
<name>A0A674AL94_SALTR</name>
<feature type="region of interest" description="Disordered" evidence="14">
    <location>
        <begin position="1592"/>
        <end position="1629"/>
    </location>
</feature>
<dbReference type="FunFam" id="2.10.25.10:FF:000029">
    <property type="entry name" value="neurexin-1 isoform X1"/>
    <property type="match status" value="1"/>
</dbReference>
<dbReference type="SUPFAM" id="SSF49899">
    <property type="entry name" value="Concanavalin A-like lectins/glucanases"/>
    <property type="match status" value="6"/>
</dbReference>
<protein>
    <submittedName>
        <fullName evidence="19">Neurexin 3b</fullName>
    </submittedName>
</protein>
<dbReference type="FunFam" id="2.60.120.200:FF:000004">
    <property type="entry name" value="neurexin-1 isoform X1"/>
    <property type="match status" value="1"/>
</dbReference>
<evidence type="ECO:0000256" key="6">
    <source>
        <dbReference type="ARBA" id="ARBA00022737"/>
    </source>
</evidence>